<dbReference type="InterPro" id="IPR051426">
    <property type="entry name" value="Peflin/Sorcin_CaBP"/>
</dbReference>
<dbReference type="InterPro" id="IPR002048">
    <property type="entry name" value="EF_hand_dom"/>
</dbReference>
<dbReference type="PROSITE" id="PS50222">
    <property type="entry name" value="EF_HAND_2"/>
    <property type="match status" value="2"/>
</dbReference>
<dbReference type="EMBL" id="PYSW02000022">
    <property type="protein sequence ID" value="KAG2382790.1"/>
    <property type="molecule type" value="Genomic_DNA"/>
</dbReference>
<keyword evidence="3" id="KW-0479">Metal-binding</keyword>
<dbReference type="SUPFAM" id="SSF47473">
    <property type="entry name" value="EF-hand"/>
    <property type="match status" value="1"/>
</dbReference>
<reference evidence="7 8" key="1">
    <citation type="journal article" date="2018" name="BMC Genomics">
        <title>The genome of Naegleria lovaniensis, the basis for a comparative approach to unravel pathogenicity factors of the human pathogenic amoeba N. fowleri.</title>
        <authorList>
            <person name="Liechti N."/>
            <person name="Schurch N."/>
            <person name="Bruggmann R."/>
            <person name="Wittwer M."/>
        </authorList>
    </citation>
    <scope>NUCLEOTIDE SEQUENCE [LARGE SCALE GENOMIC DNA]</scope>
    <source>
        <strain evidence="7 8">ATCC 30569</strain>
    </source>
</reference>
<dbReference type="InterPro" id="IPR018247">
    <property type="entry name" value="EF_Hand_1_Ca_BS"/>
</dbReference>
<dbReference type="GO" id="GO:0005737">
    <property type="term" value="C:cytoplasm"/>
    <property type="evidence" value="ECO:0007669"/>
    <property type="project" value="UniProtKB-SubCell"/>
</dbReference>
<evidence type="ECO:0000313" key="7">
    <source>
        <dbReference type="EMBL" id="KAG2382790.1"/>
    </source>
</evidence>
<dbReference type="PANTHER" id="PTHR46212:SF3">
    <property type="entry name" value="GH27120P"/>
    <property type="match status" value="1"/>
</dbReference>
<dbReference type="PANTHER" id="PTHR46212">
    <property type="entry name" value="PEFLIN"/>
    <property type="match status" value="1"/>
</dbReference>
<keyword evidence="2" id="KW-0963">Cytoplasm</keyword>
<keyword evidence="5" id="KW-0106">Calcium</keyword>
<dbReference type="GeneID" id="68097212"/>
<evidence type="ECO:0000256" key="2">
    <source>
        <dbReference type="ARBA" id="ARBA00022490"/>
    </source>
</evidence>
<dbReference type="GO" id="GO:0005509">
    <property type="term" value="F:calcium ion binding"/>
    <property type="evidence" value="ECO:0007669"/>
    <property type="project" value="InterPro"/>
</dbReference>
<dbReference type="RefSeq" id="XP_044548469.1">
    <property type="nucleotide sequence ID" value="XM_044694431.1"/>
</dbReference>
<dbReference type="GO" id="GO:0048306">
    <property type="term" value="F:calcium-dependent protein binding"/>
    <property type="evidence" value="ECO:0007669"/>
    <property type="project" value="UniProtKB-ARBA"/>
</dbReference>
<protein>
    <recommendedName>
        <fullName evidence="6">EF-hand domain-containing protein</fullName>
    </recommendedName>
</protein>
<keyword evidence="4" id="KW-0677">Repeat</keyword>
<evidence type="ECO:0000256" key="3">
    <source>
        <dbReference type="ARBA" id="ARBA00022723"/>
    </source>
</evidence>
<dbReference type="Pfam" id="PF13202">
    <property type="entry name" value="EF-hand_5"/>
    <property type="match status" value="1"/>
</dbReference>
<name>A0AA88KKN8_NAELO</name>
<comment type="subcellular location">
    <subcellularLocation>
        <location evidence="1">Cytoplasm</location>
    </subcellularLocation>
</comment>
<gene>
    <name evidence="7" type="ORF">C9374_004757</name>
</gene>
<organism evidence="7 8">
    <name type="scientific">Naegleria lovaniensis</name>
    <name type="common">Amoeba</name>
    <dbReference type="NCBI Taxonomy" id="51637"/>
    <lineage>
        <taxon>Eukaryota</taxon>
        <taxon>Discoba</taxon>
        <taxon>Heterolobosea</taxon>
        <taxon>Tetramitia</taxon>
        <taxon>Eutetramitia</taxon>
        <taxon>Vahlkampfiidae</taxon>
        <taxon>Naegleria</taxon>
    </lineage>
</organism>
<dbReference type="Pfam" id="PF13499">
    <property type="entry name" value="EF-hand_7"/>
    <property type="match status" value="1"/>
</dbReference>
<proteinExistence type="predicted"/>
<dbReference type="AlphaFoldDB" id="A0AA88KKN8"/>
<accession>A0AA88KKN8</accession>
<evidence type="ECO:0000313" key="8">
    <source>
        <dbReference type="Proteomes" id="UP000816034"/>
    </source>
</evidence>
<dbReference type="SMART" id="SM00054">
    <property type="entry name" value="EFh"/>
    <property type="match status" value="3"/>
</dbReference>
<comment type="caution">
    <text evidence="7">The sequence shown here is derived from an EMBL/GenBank/DDBJ whole genome shotgun (WGS) entry which is preliminary data.</text>
</comment>
<evidence type="ECO:0000259" key="6">
    <source>
        <dbReference type="PROSITE" id="PS50222"/>
    </source>
</evidence>
<evidence type="ECO:0000256" key="5">
    <source>
        <dbReference type="ARBA" id="ARBA00022837"/>
    </source>
</evidence>
<dbReference type="PROSITE" id="PS00018">
    <property type="entry name" value="EF_HAND_1"/>
    <property type="match status" value="3"/>
</dbReference>
<feature type="domain" description="EF-hand" evidence="6">
    <location>
        <begin position="49"/>
        <end position="84"/>
    </location>
</feature>
<feature type="domain" description="EF-hand" evidence="6">
    <location>
        <begin position="9"/>
        <end position="44"/>
    </location>
</feature>
<evidence type="ECO:0000256" key="1">
    <source>
        <dbReference type="ARBA" id="ARBA00004496"/>
    </source>
</evidence>
<dbReference type="InterPro" id="IPR011992">
    <property type="entry name" value="EF-hand-dom_pair"/>
</dbReference>
<dbReference type="Gene3D" id="1.10.238.10">
    <property type="entry name" value="EF-hand"/>
    <property type="match status" value="1"/>
</dbReference>
<sequence length="126" mass="14544">MMNQTPNFTPNESLRPLFDAVDLDKSGKISFLELQRVLTMPGSDIYAAFNERCAKRLIKMFDRNGNGSIDFDEYSALHQYLIQMKQGFESVDLNKSGKLEKSEVATHCHEWDLISRLSCWTRCFIV</sequence>
<dbReference type="Proteomes" id="UP000816034">
    <property type="component" value="Unassembled WGS sequence"/>
</dbReference>
<evidence type="ECO:0000256" key="4">
    <source>
        <dbReference type="ARBA" id="ARBA00022737"/>
    </source>
</evidence>
<keyword evidence="8" id="KW-1185">Reference proteome</keyword>